<dbReference type="InterPro" id="IPR017896">
    <property type="entry name" value="4Fe4S_Fe-S-bd"/>
</dbReference>
<reference evidence="6" key="1">
    <citation type="submission" date="2015-10" db="EMBL/GenBank/DDBJ databases">
        <authorList>
            <person name="Gilbert D.G."/>
        </authorList>
    </citation>
    <scope>NUCLEOTIDE SEQUENCE</scope>
</reference>
<dbReference type="CDD" id="cd10551">
    <property type="entry name" value="PsrB"/>
    <property type="match status" value="1"/>
</dbReference>
<evidence type="ECO:0000256" key="2">
    <source>
        <dbReference type="ARBA" id="ARBA00022723"/>
    </source>
</evidence>
<evidence type="ECO:0000256" key="3">
    <source>
        <dbReference type="ARBA" id="ARBA00023004"/>
    </source>
</evidence>
<dbReference type="PANTHER" id="PTHR43177">
    <property type="entry name" value="PROTEIN NRFC"/>
    <property type="match status" value="1"/>
</dbReference>
<dbReference type="PROSITE" id="PS00198">
    <property type="entry name" value="4FE4S_FER_1"/>
    <property type="match status" value="1"/>
</dbReference>
<dbReference type="InterPro" id="IPR054822">
    <property type="entry name" value="DsrO-like"/>
</dbReference>
<dbReference type="PROSITE" id="PS51318">
    <property type="entry name" value="TAT"/>
    <property type="match status" value="1"/>
</dbReference>
<dbReference type="AlphaFoldDB" id="A0A160TSG6"/>
<dbReference type="InterPro" id="IPR017900">
    <property type="entry name" value="4Fe4S_Fe_S_CS"/>
</dbReference>
<dbReference type="GO" id="GO:0046872">
    <property type="term" value="F:metal ion binding"/>
    <property type="evidence" value="ECO:0007669"/>
    <property type="project" value="UniProtKB-KW"/>
</dbReference>
<dbReference type="GO" id="GO:0051539">
    <property type="term" value="F:4 iron, 4 sulfur cluster binding"/>
    <property type="evidence" value="ECO:0007669"/>
    <property type="project" value="UniProtKB-KW"/>
</dbReference>
<dbReference type="NCBIfam" id="NF045797">
    <property type="entry name" value="DsrO"/>
    <property type="match status" value="1"/>
</dbReference>
<evidence type="ECO:0000259" key="5">
    <source>
        <dbReference type="PROSITE" id="PS51379"/>
    </source>
</evidence>
<keyword evidence="1" id="KW-0004">4Fe-4S</keyword>
<proteinExistence type="predicted"/>
<dbReference type="Gene3D" id="3.30.70.20">
    <property type="match status" value="2"/>
</dbReference>
<dbReference type="SUPFAM" id="SSF54862">
    <property type="entry name" value="4Fe-4S ferredoxins"/>
    <property type="match status" value="1"/>
</dbReference>
<evidence type="ECO:0000256" key="4">
    <source>
        <dbReference type="ARBA" id="ARBA00023014"/>
    </source>
</evidence>
<evidence type="ECO:0000313" key="6">
    <source>
        <dbReference type="EMBL" id="CUS53535.1"/>
    </source>
</evidence>
<dbReference type="PROSITE" id="PS51379">
    <property type="entry name" value="4FE4S_FER_2"/>
    <property type="match status" value="2"/>
</dbReference>
<feature type="domain" description="4Fe-4S ferredoxin-type" evidence="5">
    <location>
        <begin position="50"/>
        <end position="81"/>
    </location>
</feature>
<keyword evidence="3" id="KW-0408">Iron</keyword>
<evidence type="ECO:0000256" key="1">
    <source>
        <dbReference type="ARBA" id="ARBA00022485"/>
    </source>
</evidence>
<keyword evidence="2" id="KW-0479">Metal-binding</keyword>
<dbReference type="InterPro" id="IPR050954">
    <property type="entry name" value="ET_IronSulfur_Cluster-Binding"/>
</dbReference>
<dbReference type="Pfam" id="PF13247">
    <property type="entry name" value="Fer4_11"/>
    <property type="match status" value="1"/>
</dbReference>
<keyword evidence="4" id="KW-0411">Iron-sulfur</keyword>
<dbReference type="EMBL" id="CZRL01000097">
    <property type="protein sequence ID" value="CUS53535.1"/>
    <property type="molecule type" value="Genomic_DNA"/>
</dbReference>
<gene>
    <name evidence="6" type="ORF">MGWOODY_XGa1485</name>
</gene>
<dbReference type="PANTHER" id="PTHR43177:SF3">
    <property type="entry name" value="PROTEIN NRFC HOMOLOG"/>
    <property type="match status" value="1"/>
</dbReference>
<organism evidence="6">
    <name type="scientific">hydrothermal vent metagenome</name>
    <dbReference type="NCBI Taxonomy" id="652676"/>
    <lineage>
        <taxon>unclassified sequences</taxon>
        <taxon>metagenomes</taxon>
        <taxon>ecological metagenomes</taxon>
    </lineage>
</organism>
<feature type="domain" description="4Fe-4S ferredoxin-type" evidence="5">
    <location>
        <begin position="132"/>
        <end position="161"/>
    </location>
</feature>
<sequence length="246" mass="26889">MTNPENKPRRRFLGRTGAGTALLALAPGVRLVDLVLAKDEDEPASDETRWGLLVDANRCTTGCRACVSACEDEHALAKTGRNRLDPQWIRKVELVDESNDRSLSIPLMCQHCEDPPCVEVCPTGASFKRADGMVLVDKHTCIGCRYCMMACPFNARSFVHEEVTGQKSYSPRGKGTVESCTLCVHRVDNDRTPACVESCAVDGHGALAFGDLNDAESTVSKTARSQPHRELRPDLALNTGVRYRGV</sequence>
<protein>
    <submittedName>
        <fullName evidence="6">Sulfite reduction-associated complex DsrMKJOP iron-sulfur protein DsrO (=HmeA)</fullName>
    </submittedName>
</protein>
<name>A0A160TSG6_9ZZZZ</name>
<dbReference type="InterPro" id="IPR006311">
    <property type="entry name" value="TAT_signal"/>
</dbReference>
<accession>A0A160TSG6</accession>